<dbReference type="GeneID" id="118428622"/>
<keyword evidence="2" id="KW-1015">Disulfide bond</keyword>
<feature type="domain" description="Fibronectin type-III" evidence="4">
    <location>
        <begin position="168"/>
        <end position="257"/>
    </location>
</feature>
<feature type="domain" description="Fibronectin type-III" evidence="4">
    <location>
        <begin position="3"/>
        <end position="94"/>
    </location>
</feature>
<dbReference type="PANTHER" id="PTHR46708:SF2">
    <property type="entry name" value="FIBRONECTIN TYPE-III DOMAIN-CONTAINING PROTEIN"/>
    <property type="match status" value="1"/>
</dbReference>
<dbReference type="Pfam" id="PF14670">
    <property type="entry name" value="FXa_inhibition"/>
    <property type="match status" value="1"/>
</dbReference>
<dbReference type="Gene3D" id="2.60.40.10">
    <property type="entry name" value="Immunoglobulins"/>
    <property type="match status" value="2"/>
</dbReference>
<dbReference type="PROSITE" id="PS01186">
    <property type="entry name" value="EGF_2"/>
    <property type="match status" value="1"/>
</dbReference>
<feature type="region of interest" description="Disordered" evidence="3">
    <location>
        <begin position="260"/>
        <end position="368"/>
    </location>
</feature>
<feature type="compositionally biased region" description="Low complexity" evidence="3">
    <location>
        <begin position="316"/>
        <end position="326"/>
    </location>
</feature>
<protein>
    <submittedName>
        <fullName evidence="6">Collagen alpha-1(XII) chain-like</fullName>
    </submittedName>
</protein>
<dbReference type="AlphaFoldDB" id="A0A9J7M5Q1"/>
<dbReference type="FunFam" id="2.60.40.10:FF:003125">
    <property type="match status" value="1"/>
</dbReference>
<dbReference type="InterPro" id="IPR013783">
    <property type="entry name" value="Ig-like_fold"/>
</dbReference>
<dbReference type="InterPro" id="IPR001881">
    <property type="entry name" value="EGF-like_Ca-bd_dom"/>
</dbReference>
<dbReference type="FunFam" id="2.10.25.10:FF:000931">
    <property type="entry name" value="Uncharacterized protein"/>
    <property type="match status" value="1"/>
</dbReference>
<dbReference type="Pfam" id="PF00041">
    <property type="entry name" value="fn3"/>
    <property type="match status" value="2"/>
</dbReference>
<dbReference type="Gene3D" id="2.10.25.10">
    <property type="entry name" value="Laminin"/>
    <property type="match status" value="1"/>
</dbReference>
<keyword evidence="1" id="KW-0677">Repeat</keyword>
<dbReference type="PROSITE" id="PS50853">
    <property type="entry name" value="FN3"/>
    <property type="match status" value="2"/>
</dbReference>
<dbReference type="OrthoDB" id="9949424at2759"/>
<name>A0A9J7M5Q1_BRAFL</name>
<evidence type="ECO:0000256" key="2">
    <source>
        <dbReference type="ARBA" id="ARBA00023157"/>
    </source>
</evidence>
<dbReference type="SMART" id="SM00181">
    <property type="entry name" value="EGF"/>
    <property type="match status" value="1"/>
</dbReference>
<dbReference type="PANTHER" id="PTHR46708">
    <property type="entry name" value="TENASCIN"/>
    <property type="match status" value="1"/>
</dbReference>
<dbReference type="InterPro" id="IPR000742">
    <property type="entry name" value="EGF"/>
</dbReference>
<organism evidence="5 6">
    <name type="scientific">Branchiostoma floridae</name>
    <name type="common">Florida lancelet</name>
    <name type="synonym">Amphioxus</name>
    <dbReference type="NCBI Taxonomy" id="7739"/>
    <lineage>
        <taxon>Eukaryota</taxon>
        <taxon>Metazoa</taxon>
        <taxon>Chordata</taxon>
        <taxon>Cephalochordata</taxon>
        <taxon>Leptocardii</taxon>
        <taxon>Amphioxiformes</taxon>
        <taxon>Branchiostomatidae</taxon>
        <taxon>Branchiostoma</taxon>
    </lineage>
</organism>
<gene>
    <name evidence="6" type="primary">LOC118428622</name>
</gene>
<reference evidence="6" key="2">
    <citation type="submission" date="2025-08" db="UniProtKB">
        <authorList>
            <consortium name="RefSeq"/>
        </authorList>
    </citation>
    <scope>IDENTIFICATION</scope>
    <source>
        <strain evidence="6">S238N-H82</strain>
        <tissue evidence="6">Testes</tissue>
    </source>
</reference>
<accession>A0A9J7M5Q1</accession>
<dbReference type="FunFam" id="2.60.40.10:FF:002568">
    <property type="entry name" value="Uncharacterized protein"/>
    <property type="match status" value="1"/>
</dbReference>
<dbReference type="InterPro" id="IPR003961">
    <property type="entry name" value="FN3_dom"/>
</dbReference>
<dbReference type="CDD" id="cd00063">
    <property type="entry name" value="FN3"/>
    <property type="match status" value="2"/>
</dbReference>
<dbReference type="SUPFAM" id="SSF57196">
    <property type="entry name" value="EGF/Laminin"/>
    <property type="match status" value="1"/>
</dbReference>
<reference evidence="5" key="1">
    <citation type="journal article" date="2020" name="Nat. Ecol. Evol.">
        <title>Deeply conserved synteny resolves early events in vertebrate evolution.</title>
        <authorList>
            <person name="Simakov O."/>
            <person name="Marletaz F."/>
            <person name="Yue J.X."/>
            <person name="O'Connell B."/>
            <person name="Jenkins J."/>
            <person name="Brandt A."/>
            <person name="Calef R."/>
            <person name="Tung C.H."/>
            <person name="Huang T.K."/>
            <person name="Schmutz J."/>
            <person name="Satoh N."/>
            <person name="Yu J.K."/>
            <person name="Putnam N.H."/>
            <person name="Green R.E."/>
            <person name="Rokhsar D.S."/>
        </authorList>
    </citation>
    <scope>NUCLEOTIDE SEQUENCE [LARGE SCALE GENOMIC DNA]</scope>
    <source>
        <strain evidence="5">S238N-H82</strain>
    </source>
</reference>
<dbReference type="GO" id="GO:0005509">
    <property type="term" value="F:calcium ion binding"/>
    <property type="evidence" value="ECO:0007669"/>
    <property type="project" value="InterPro"/>
</dbReference>
<dbReference type="CDD" id="cd00054">
    <property type="entry name" value="EGF_CA"/>
    <property type="match status" value="1"/>
</dbReference>
<evidence type="ECO:0000259" key="4">
    <source>
        <dbReference type="PROSITE" id="PS50853"/>
    </source>
</evidence>
<dbReference type="SUPFAM" id="SSF49265">
    <property type="entry name" value="Fibronectin type III"/>
    <property type="match status" value="2"/>
</dbReference>
<evidence type="ECO:0000313" key="5">
    <source>
        <dbReference type="Proteomes" id="UP000001554"/>
    </source>
</evidence>
<proteinExistence type="predicted"/>
<sequence length="401" mass="42334">MSSSTDLEFLNVTETTSMLKFTWVPPDAAVTGYRVMYGQKGATEQLSPSPGPADRSAVIEGLQAGTMYKVEIITIGVRRESLPLIGRNATEPDECATVNGRCDHICSNIPGGYRCLCRNGFVLMTDAHGCGVCGHCQGGKDCDPMSGVCSTGCRDGWKSRLCNKAVGPPMDLAVTDITDEGFKVTWSPSPDLELEGYRVEVSGLDMVTAVNQSTAEASLPVVGLSPETDYVIRVTALFSSGGWRSQSEAATILTETAAVPTTTPAPADTNEQTSQRTSFLSTQPATSTQQHTLEAVKGDAVTPTVDASTEQRRRLTTVLSPSLSTTAGPLGLENDGGFSPTYPSSTKTKNTKASRGRPPVVSIATPVDQGLGHSMDSIYAASVSSNPQDVLKMLAQVSHTQ</sequence>
<evidence type="ECO:0000256" key="1">
    <source>
        <dbReference type="ARBA" id="ARBA00022737"/>
    </source>
</evidence>
<dbReference type="SMART" id="SM00060">
    <property type="entry name" value="FN3"/>
    <property type="match status" value="2"/>
</dbReference>
<dbReference type="InterPro" id="IPR036116">
    <property type="entry name" value="FN3_sf"/>
</dbReference>
<evidence type="ECO:0000313" key="6">
    <source>
        <dbReference type="RefSeq" id="XP_035694620.1"/>
    </source>
</evidence>
<dbReference type="Proteomes" id="UP000001554">
    <property type="component" value="Chromosome 13"/>
</dbReference>
<feature type="compositionally biased region" description="Polar residues" evidence="3">
    <location>
        <begin position="270"/>
        <end position="292"/>
    </location>
</feature>
<feature type="compositionally biased region" description="Low complexity" evidence="3">
    <location>
        <begin position="260"/>
        <end position="269"/>
    </location>
</feature>
<evidence type="ECO:0000256" key="3">
    <source>
        <dbReference type="SAM" id="MobiDB-lite"/>
    </source>
</evidence>
<dbReference type="InterPro" id="IPR050991">
    <property type="entry name" value="ECM_Regulatory_Proteins"/>
</dbReference>
<dbReference type="KEGG" id="bfo:118428622"/>
<dbReference type="RefSeq" id="XP_035694620.1">
    <property type="nucleotide sequence ID" value="XM_035838727.1"/>
</dbReference>
<keyword evidence="5" id="KW-1185">Reference proteome</keyword>
<dbReference type="SMART" id="SM00179">
    <property type="entry name" value="EGF_CA"/>
    <property type="match status" value="1"/>
</dbReference>